<keyword evidence="4" id="KW-1185">Reference proteome</keyword>
<evidence type="ECO:0008006" key="5">
    <source>
        <dbReference type="Google" id="ProtNLM"/>
    </source>
</evidence>
<feature type="compositionally biased region" description="Polar residues" evidence="1">
    <location>
        <begin position="242"/>
        <end position="255"/>
    </location>
</feature>
<dbReference type="AlphaFoldDB" id="A0A0D2DR30"/>
<dbReference type="GO" id="GO:0005886">
    <property type="term" value="C:plasma membrane"/>
    <property type="evidence" value="ECO:0007669"/>
    <property type="project" value="TreeGrafter"/>
</dbReference>
<dbReference type="GO" id="GO:0005935">
    <property type="term" value="C:cellular bud neck"/>
    <property type="evidence" value="ECO:0007669"/>
    <property type="project" value="TreeGrafter"/>
</dbReference>
<sequence>MAYSFYTRDVVSEVQSLPDTLSSWDKCMQKSYCKWPVIAAIVIGSLILLSVLFCIARCLCCGVEICSCCMSCCGGCCRGSRSRERPSKFKDDYTRMPPTPYQGYQPTPSPMAYGNPNAPQFATFDDPSTKRMINEDSLPPMPSWDTATKRRVEDTSEPPHQNANGDLEMGRLDTQPQRMRGGYNSVPNGPMSPISSNPQQDYPRNGTGMNHAYNSDLGDQRLLGNNSQDNFQAVPLSPPPTYRSNSQAPSVTSGSDRFIAGTASPSPYEYNRGPPLQTGPQYPYAPNNAMNSRYEPPQNDYNSHRISMPKPYNPVPSPPMQAPYPESTALPYDARPPSFLQVGRKAVRGSTREV</sequence>
<dbReference type="InterPro" id="IPR037504">
    <property type="entry name" value="PSI_induc_2"/>
</dbReference>
<gene>
    <name evidence="3" type="ORF">Z517_06916</name>
</gene>
<organism evidence="3 4">
    <name type="scientific">Fonsecaea pedrosoi CBS 271.37</name>
    <dbReference type="NCBI Taxonomy" id="1442368"/>
    <lineage>
        <taxon>Eukaryota</taxon>
        <taxon>Fungi</taxon>
        <taxon>Dikarya</taxon>
        <taxon>Ascomycota</taxon>
        <taxon>Pezizomycotina</taxon>
        <taxon>Eurotiomycetes</taxon>
        <taxon>Chaetothyriomycetidae</taxon>
        <taxon>Chaetothyriales</taxon>
        <taxon>Herpotrichiellaceae</taxon>
        <taxon>Fonsecaea</taxon>
    </lineage>
</organism>
<keyword evidence="2" id="KW-0812">Transmembrane</keyword>
<dbReference type="EMBL" id="KN846972">
    <property type="protein sequence ID" value="KIW80301.1"/>
    <property type="molecule type" value="Genomic_DNA"/>
</dbReference>
<dbReference type="HOGENOM" id="CLU_049361_1_0_1"/>
<dbReference type="PANTHER" id="PTHR40018:SF1">
    <property type="entry name" value="[PSI+] INDUCTION PROTEIN 2"/>
    <property type="match status" value="1"/>
</dbReference>
<dbReference type="STRING" id="1442368.A0A0D2DR30"/>
<feature type="compositionally biased region" description="Polar residues" evidence="1">
    <location>
        <begin position="193"/>
        <end position="202"/>
    </location>
</feature>
<accession>A0A0D2DR30</accession>
<evidence type="ECO:0000313" key="3">
    <source>
        <dbReference type="EMBL" id="KIW80301.1"/>
    </source>
</evidence>
<dbReference type="GeneID" id="25306406"/>
<feature type="compositionally biased region" description="Pro residues" evidence="1">
    <location>
        <begin position="311"/>
        <end position="322"/>
    </location>
</feature>
<evidence type="ECO:0000313" key="4">
    <source>
        <dbReference type="Proteomes" id="UP000053029"/>
    </source>
</evidence>
<dbReference type="RefSeq" id="XP_013284109.1">
    <property type="nucleotide sequence ID" value="XM_013428655.1"/>
</dbReference>
<evidence type="ECO:0000256" key="1">
    <source>
        <dbReference type="SAM" id="MobiDB-lite"/>
    </source>
</evidence>
<feature type="compositionally biased region" description="Basic and acidic residues" evidence="1">
    <location>
        <begin position="81"/>
        <end position="94"/>
    </location>
</feature>
<evidence type="ECO:0000256" key="2">
    <source>
        <dbReference type="SAM" id="Phobius"/>
    </source>
</evidence>
<feature type="region of interest" description="Disordered" evidence="1">
    <location>
        <begin position="306"/>
        <end position="336"/>
    </location>
</feature>
<keyword evidence="2" id="KW-1133">Transmembrane helix</keyword>
<name>A0A0D2DR30_9EURO</name>
<proteinExistence type="predicted"/>
<feature type="region of interest" description="Disordered" evidence="1">
    <location>
        <begin position="79"/>
        <end position="262"/>
    </location>
</feature>
<dbReference type="Proteomes" id="UP000053029">
    <property type="component" value="Unassembled WGS sequence"/>
</dbReference>
<dbReference type="OrthoDB" id="5401332at2759"/>
<dbReference type="PANTHER" id="PTHR40018">
    <property type="entry name" value="[PSI+] INDUCTION PROTEIN 2"/>
    <property type="match status" value="1"/>
</dbReference>
<feature type="transmembrane region" description="Helical" evidence="2">
    <location>
        <begin position="35"/>
        <end position="53"/>
    </location>
</feature>
<dbReference type="VEuPathDB" id="FungiDB:Z517_06916"/>
<reference evidence="3 4" key="1">
    <citation type="submission" date="2015-01" db="EMBL/GenBank/DDBJ databases">
        <title>The Genome Sequence of Fonsecaea pedrosoi CBS 271.37.</title>
        <authorList>
            <consortium name="The Broad Institute Genomics Platform"/>
            <person name="Cuomo C."/>
            <person name="de Hoog S."/>
            <person name="Gorbushina A."/>
            <person name="Stielow B."/>
            <person name="Teixiera M."/>
            <person name="Abouelleil A."/>
            <person name="Chapman S.B."/>
            <person name="Priest M."/>
            <person name="Young S.K."/>
            <person name="Wortman J."/>
            <person name="Nusbaum C."/>
            <person name="Birren B."/>
        </authorList>
    </citation>
    <scope>NUCLEOTIDE SEQUENCE [LARGE SCALE GENOMIC DNA]</scope>
    <source>
        <strain evidence="3 4">CBS 271.37</strain>
    </source>
</reference>
<keyword evidence="2" id="KW-0472">Membrane</keyword>
<protein>
    <recommendedName>
        <fullName evidence="5">Fibroin-3 related protein</fullName>
    </recommendedName>
</protein>